<feature type="region of interest" description="Disordered" evidence="1">
    <location>
        <begin position="1"/>
        <end position="107"/>
    </location>
</feature>
<feature type="compositionally biased region" description="Pro residues" evidence="1">
    <location>
        <begin position="316"/>
        <end position="327"/>
    </location>
</feature>
<feature type="compositionally biased region" description="Gly residues" evidence="1">
    <location>
        <begin position="600"/>
        <end position="614"/>
    </location>
</feature>
<feature type="region of interest" description="Disordered" evidence="1">
    <location>
        <begin position="240"/>
        <end position="328"/>
    </location>
</feature>
<feature type="compositionally biased region" description="Polar residues" evidence="1">
    <location>
        <begin position="1"/>
        <end position="12"/>
    </location>
</feature>
<organism evidence="2 3">
    <name type="scientific">Mycena metata</name>
    <dbReference type="NCBI Taxonomy" id="1033252"/>
    <lineage>
        <taxon>Eukaryota</taxon>
        <taxon>Fungi</taxon>
        <taxon>Dikarya</taxon>
        <taxon>Basidiomycota</taxon>
        <taxon>Agaricomycotina</taxon>
        <taxon>Agaricomycetes</taxon>
        <taxon>Agaricomycetidae</taxon>
        <taxon>Agaricales</taxon>
        <taxon>Marasmiineae</taxon>
        <taxon>Mycenaceae</taxon>
        <taxon>Mycena</taxon>
    </lineage>
</organism>
<evidence type="ECO:0000256" key="1">
    <source>
        <dbReference type="SAM" id="MobiDB-lite"/>
    </source>
</evidence>
<dbReference type="Proteomes" id="UP001215598">
    <property type="component" value="Unassembled WGS sequence"/>
</dbReference>
<dbReference type="EMBL" id="JARKIB010000444">
    <property type="protein sequence ID" value="KAJ7707240.1"/>
    <property type="molecule type" value="Genomic_DNA"/>
</dbReference>
<gene>
    <name evidence="2" type="ORF">B0H16DRAFT_1481591</name>
</gene>
<evidence type="ECO:0000313" key="3">
    <source>
        <dbReference type="Proteomes" id="UP001215598"/>
    </source>
</evidence>
<evidence type="ECO:0000313" key="2">
    <source>
        <dbReference type="EMBL" id="KAJ7707240.1"/>
    </source>
</evidence>
<feature type="compositionally biased region" description="Basic and acidic residues" evidence="1">
    <location>
        <begin position="261"/>
        <end position="300"/>
    </location>
</feature>
<accession>A0AAD7M9Z8</accession>
<proteinExistence type="predicted"/>
<sequence length="614" mass="65306">MPAKTRPSTAVATTAPGARRSNRNTPTTNAARLPATSTPARDSVDATPENAMQSPSPAPAASLHQDTTAPAIAGTPSEVEAPEAPMPEDEPTRVRSPTPSGQTSIPFSTIVAESATFFNAPAAPQAAEASGAALFDPAEYPPLPPAGDEVMNDTADSQEMKRKDKGKGKGAYHLAPRRLSLTSSFGAHDATPDAGILSPIEDNTGVMGAAAIPPHSRDDEQLTADINIALARSLLPVYDTPEKTTTGASTSKRKVNGPESPPKRTHTESRGESSARVTREDAREAAGGHARDPPARRDQSLEDVVPRYLTEDGRPPRLPTTLPPPGGWPLITGIDREALLRGVDPQQRAAWEEEEDEGPTSLAFRFGGSQDPTEEARQIRSTVAGVLNVSATSFRVGAGFPAADGPPLNTFIIAGLTDFQNQCLQNHHVISGPDISFCALPTHPQNPGYLGTIVDLDFDNIEQGAIEARNAIRRSIMTNTRLVQLFQIHRDAVPINYSAQDIADELHDSISLLPIELTGARGARVAWRVYSVVSTNNPDHVRLQRLAFRETRVVTSPLCPFPRIHGWMGPSAETMAATAQAARAAAAAARGRGRGRGRGNRGGNQRGNQRGRGF</sequence>
<feature type="compositionally biased region" description="Polar residues" evidence="1">
    <location>
        <begin position="23"/>
        <end position="40"/>
    </location>
</feature>
<name>A0AAD7M9Z8_9AGAR</name>
<feature type="region of interest" description="Disordered" evidence="1">
    <location>
        <begin position="135"/>
        <end position="175"/>
    </location>
</feature>
<protein>
    <submittedName>
        <fullName evidence="2">Uncharacterized protein</fullName>
    </submittedName>
</protein>
<comment type="caution">
    <text evidence="2">The sequence shown here is derived from an EMBL/GenBank/DDBJ whole genome shotgun (WGS) entry which is preliminary data.</text>
</comment>
<dbReference type="AlphaFoldDB" id="A0AAD7M9Z8"/>
<feature type="region of interest" description="Disordered" evidence="1">
    <location>
        <begin position="583"/>
        <end position="614"/>
    </location>
</feature>
<reference evidence="2" key="1">
    <citation type="submission" date="2023-03" db="EMBL/GenBank/DDBJ databases">
        <title>Massive genome expansion in bonnet fungi (Mycena s.s.) driven by repeated elements and novel gene families across ecological guilds.</title>
        <authorList>
            <consortium name="Lawrence Berkeley National Laboratory"/>
            <person name="Harder C.B."/>
            <person name="Miyauchi S."/>
            <person name="Viragh M."/>
            <person name="Kuo A."/>
            <person name="Thoen E."/>
            <person name="Andreopoulos B."/>
            <person name="Lu D."/>
            <person name="Skrede I."/>
            <person name="Drula E."/>
            <person name="Henrissat B."/>
            <person name="Morin E."/>
            <person name="Kohler A."/>
            <person name="Barry K."/>
            <person name="LaButti K."/>
            <person name="Morin E."/>
            <person name="Salamov A."/>
            <person name="Lipzen A."/>
            <person name="Mereny Z."/>
            <person name="Hegedus B."/>
            <person name="Baldrian P."/>
            <person name="Stursova M."/>
            <person name="Weitz H."/>
            <person name="Taylor A."/>
            <person name="Grigoriev I.V."/>
            <person name="Nagy L.G."/>
            <person name="Martin F."/>
            <person name="Kauserud H."/>
        </authorList>
    </citation>
    <scope>NUCLEOTIDE SEQUENCE</scope>
    <source>
        <strain evidence="2">CBHHK182m</strain>
    </source>
</reference>
<keyword evidence="3" id="KW-1185">Reference proteome</keyword>
<feature type="compositionally biased region" description="Polar residues" evidence="1">
    <location>
        <begin position="95"/>
        <end position="107"/>
    </location>
</feature>